<evidence type="ECO:0000313" key="2">
    <source>
        <dbReference type="Proteomes" id="UP000326924"/>
    </source>
</evidence>
<protein>
    <submittedName>
        <fullName evidence="1">Uncharacterized protein</fullName>
    </submittedName>
</protein>
<sequence>MLSPIASSSMSSLLLLKSLGILRISINSSAVKSAYATSTPPPTKAGVNGSLPLGQLVGSPYRFASSAVAQV</sequence>
<organism evidence="1 2">
    <name type="scientific">Sphaerosporella brunnea</name>
    <dbReference type="NCBI Taxonomy" id="1250544"/>
    <lineage>
        <taxon>Eukaryota</taxon>
        <taxon>Fungi</taxon>
        <taxon>Dikarya</taxon>
        <taxon>Ascomycota</taxon>
        <taxon>Pezizomycotina</taxon>
        <taxon>Pezizomycetes</taxon>
        <taxon>Pezizales</taxon>
        <taxon>Pyronemataceae</taxon>
        <taxon>Sphaerosporella</taxon>
    </lineage>
</organism>
<reference evidence="1 2" key="1">
    <citation type="submission" date="2019-09" db="EMBL/GenBank/DDBJ databases">
        <title>Draft genome of the ectomycorrhizal ascomycete Sphaerosporella brunnea.</title>
        <authorList>
            <consortium name="DOE Joint Genome Institute"/>
            <person name="Benucci G.M."/>
            <person name="Marozzi G."/>
            <person name="Antonielli L."/>
            <person name="Sanchez S."/>
            <person name="Marco P."/>
            <person name="Wang X."/>
            <person name="Falini L.B."/>
            <person name="Barry K."/>
            <person name="Haridas S."/>
            <person name="Lipzen A."/>
            <person name="Labutti K."/>
            <person name="Grigoriev I.V."/>
            <person name="Murat C."/>
            <person name="Martin F."/>
            <person name="Albertini E."/>
            <person name="Donnini D."/>
            <person name="Bonito G."/>
        </authorList>
    </citation>
    <scope>NUCLEOTIDE SEQUENCE [LARGE SCALE GENOMIC DNA]</scope>
    <source>
        <strain evidence="1 2">Sb_GMNB300</strain>
    </source>
</reference>
<gene>
    <name evidence="1" type="ORF">FN846DRAFT_953306</name>
</gene>
<accession>A0A5J5EVL3</accession>
<dbReference type="EMBL" id="VXIS01000113">
    <property type="protein sequence ID" value="KAA8903986.1"/>
    <property type="molecule type" value="Genomic_DNA"/>
</dbReference>
<evidence type="ECO:0000313" key="1">
    <source>
        <dbReference type="EMBL" id="KAA8903986.1"/>
    </source>
</evidence>
<dbReference type="Proteomes" id="UP000326924">
    <property type="component" value="Unassembled WGS sequence"/>
</dbReference>
<dbReference type="InParanoid" id="A0A5J5EVL3"/>
<name>A0A5J5EVL3_9PEZI</name>
<comment type="caution">
    <text evidence="1">The sequence shown here is derived from an EMBL/GenBank/DDBJ whole genome shotgun (WGS) entry which is preliminary data.</text>
</comment>
<dbReference type="AlphaFoldDB" id="A0A5J5EVL3"/>
<proteinExistence type="predicted"/>
<keyword evidence="2" id="KW-1185">Reference proteome</keyword>